<dbReference type="PROSITE" id="PS51355">
    <property type="entry name" value="GLUTATHIONE_PEROXID_3"/>
    <property type="match status" value="1"/>
</dbReference>
<proteinExistence type="inferred from homology"/>
<dbReference type="EMBL" id="JRYR02000001">
    <property type="protein sequence ID" value="OHX66327.1"/>
    <property type="molecule type" value="Genomic_DNA"/>
</dbReference>
<evidence type="ECO:0000256" key="3">
    <source>
        <dbReference type="ARBA" id="ARBA00023002"/>
    </source>
</evidence>
<evidence type="ECO:0000256" key="6">
    <source>
        <dbReference type="SAM" id="SignalP"/>
    </source>
</evidence>
<keyword evidence="6" id="KW-0732">Signal</keyword>
<accession>A0A1S1YZ97</accession>
<comment type="caution">
    <text evidence="7">The sequence shown here is derived from an EMBL/GenBank/DDBJ whole genome shotgun (WGS) entry which is preliminary data.</text>
</comment>
<dbReference type="PIRSF" id="PIRSF000303">
    <property type="entry name" value="Glutathion_perox"/>
    <property type="match status" value="1"/>
</dbReference>
<keyword evidence="8" id="KW-1185">Reference proteome</keyword>
<protein>
    <recommendedName>
        <fullName evidence="5">Glutathione peroxidase</fullName>
    </recommendedName>
</protein>
<dbReference type="InterPro" id="IPR000889">
    <property type="entry name" value="Glutathione_peroxidase"/>
</dbReference>
<evidence type="ECO:0000256" key="4">
    <source>
        <dbReference type="PIRSR" id="PIRSR000303-1"/>
    </source>
</evidence>
<comment type="similarity">
    <text evidence="1 5">Belongs to the glutathione peroxidase family.</text>
</comment>
<dbReference type="SUPFAM" id="SSF52833">
    <property type="entry name" value="Thioredoxin-like"/>
    <property type="match status" value="1"/>
</dbReference>
<organism evidence="7 8">
    <name type="scientific">Flammeovirga pacifica</name>
    <dbReference type="NCBI Taxonomy" id="915059"/>
    <lineage>
        <taxon>Bacteria</taxon>
        <taxon>Pseudomonadati</taxon>
        <taxon>Bacteroidota</taxon>
        <taxon>Cytophagia</taxon>
        <taxon>Cytophagales</taxon>
        <taxon>Flammeovirgaceae</taxon>
        <taxon>Flammeovirga</taxon>
    </lineage>
</organism>
<gene>
    <name evidence="7" type="ORF">NH26_08160</name>
</gene>
<feature type="active site" evidence="4">
    <location>
        <position position="74"/>
    </location>
</feature>
<dbReference type="CDD" id="cd00340">
    <property type="entry name" value="GSH_Peroxidase"/>
    <property type="match status" value="1"/>
</dbReference>
<evidence type="ECO:0000256" key="1">
    <source>
        <dbReference type="ARBA" id="ARBA00006926"/>
    </source>
</evidence>
<dbReference type="PROSITE" id="PS51257">
    <property type="entry name" value="PROKAR_LIPOPROTEIN"/>
    <property type="match status" value="1"/>
</dbReference>
<dbReference type="PROSITE" id="PS00763">
    <property type="entry name" value="GLUTATHIONE_PEROXID_2"/>
    <property type="match status" value="1"/>
</dbReference>
<dbReference type="InterPro" id="IPR036249">
    <property type="entry name" value="Thioredoxin-like_sf"/>
</dbReference>
<dbReference type="GO" id="GO:0004601">
    <property type="term" value="F:peroxidase activity"/>
    <property type="evidence" value="ECO:0007669"/>
    <property type="project" value="UniProtKB-KW"/>
</dbReference>
<name>A0A1S1YZ97_FLAPC</name>
<dbReference type="RefSeq" id="WP_044224916.1">
    <property type="nucleotide sequence ID" value="NZ_JRYR02000001.1"/>
</dbReference>
<dbReference type="AlphaFoldDB" id="A0A1S1YZ97"/>
<dbReference type="InterPro" id="IPR029760">
    <property type="entry name" value="GPX_CS"/>
</dbReference>
<dbReference type="Pfam" id="PF00255">
    <property type="entry name" value="GSHPx"/>
    <property type="match status" value="1"/>
</dbReference>
<feature type="chain" id="PRO_5010207724" description="Glutathione peroxidase" evidence="6">
    <location>
        <begin position="24"/>
        <end position="197"/>
    </location>
</feature>
<evidence type="ECO:0000313" key="7">
    <source>
        <dbReference type="EMBL" id="OHX66327.1"/>
    </source>
</evidence>
<evidence type="ECO:0000313" key="8">
    <source>
        <dbReference type="Proteomes" id="UP000179797"/>
    </source>
</evidence>
<evidence type="ECO:0000256" key="5">
    <source>
        <dbReference type="RuleBase" id="RU000499"/>
    </source>
</evidence>
<keyword evidence="3 5" id="KW-0560">Oxidoreductase</keyword>
<evidence type="ECO:0000256" key="2">
    <source>
        <dbReference type="ARBA" id="ARBA00022559"/>
    </source>
</evidence>
<dbReference type="Proteomes" id="UP000179797">
    <property type="component" value="Unassembled WGS sequence"/>
</dbReference>
<feature type="signal peptide" evidence="6">
    <location>
        <begin position="1"/>
        <end position="23"/>
    </location>
</feature>
<dbReference type="Gene3D" id="3.40.30.10">
    <property type="entry name" value="Glutaredoxin"/>
    <property type="match status" value="1"/>
</dbReference>
<dbReference type="PANTHER" id="PTHR11592:SF78">
    <property type="entry name" value="GLUTATHIONE PEROXIDASE"/>
    <property type="match status" value="1"/>
</dbReference>
<dbReference type="PANTHER" id="PTHR11592">
    <property type="entry name" value="GLUTATHIONE PEROXIDASE"/>
    <property type="match status" value="1"/>
</dbReference>
<dbReference type="InterPro" id="IPR029759">
    <property type="entry name" value="GPX_AS"/>
</dbReference>
<dbReference type="STRING" id="915059.NH26_08160"/>
<sequence>MKKFLTILTVTSLALLACTRVHKTSPEEISLDDDYRKRESPFYSFKMKKLNGEVLDFQSLKGKKILIVNTASKCGYTPQYEALQELHEKYGEELVILGFPCNQFGGQEPGSSEEIASFCKINYGVTFTMMEKVNVKKKDDQSPLYRWLSDPDENGWNDEAPSWNFCKYYINEKGELKDFFNSNIKPMDEEVIKSISK</sequence>
<dbReference type="PRINTS" id="PR01011">
    <property type="entry name" value="GLUTPROXDASE"/>
</dbReference>
<keyword evidence="2 5" id="KW-0575">Peroxidase</keyword>
<reference evidence="7 8" key="1">
    <citation type="journal article" date="2012" name="Int. J. Syst. Evol. Microbiol.">
        <title>Flammeovirga pacifica sp. nov., isolated from deep-sea sediment.</title>
        <authorList>
            <person name="Xu H."/>
            <person name="Fu Y."/>
            <person name="Yang N."/>
            <person name="Ding Z."/>
            <person name="Lai Q."/>
            <person name="Zeng R."/>
        </authorList>
    </citation>
    <scope>NUCLEOTIDE SEQUENCE [LARGE SCALE GENOMIC DNA]</scope>
    <source>
        <strain evidence="8">DSM 24597 / LMG 26175 / WPAGA1</strain>
    </source>
</reference>
<dbReference type="PROSITE" id="PS00460">
    <property type="entry name" value="GLUTATHIONE_PEROXID_1"/>
    <property type="match status" value="1"/>
</dbReference>
<dbReference type="GO" id="GO:0006979">
    <property type="term" value="P:response to oxidative stress"/>
    <property type="evidence" value="ECO:0007669"/>
    <property type="project" value="InterPro"/>
</dbReference>
<dbReference type="OrthoDB" id="9789406at2"/>